<evidence type="ECO:0000313" key="4">
    <source>
        <dbReference type="Proteomes" id="UP000013520"/>
    </source>
</evidence>
<gene>
    <name evidence="3" type="ORF">Desgi_4030</name>
</gene>
<accession>R4KUK8</accession>
<dbReference type="Pfam" id="PF00534">
    <property type="entry name" value="Glycos_transf_1"/>
    <property type="match status" value="1"/>
</dbReference>
<dbReference type="RefSeq" id="WP_006523787.1">
    <property type="nucleotide sequence ID" value="NC_021184.1"/>
</dbReference>
<reference evidence="3 4" key="1">
    <citation type="submission" date="2012-01" db="EMBL/GenBank/DDBJ databases">
        <title>Complete sequence of Desulfotomaculum gibsoniae DSM 7213.</title>
        <authorList>
            <consortium name="US DOE Joint Genome Institute"/>
            <person name="Lucas S."/>
            <person name="Han J."/>
            <person name="Lapidus A."/>
            <person name="Cheng J.-F."/>
            <person name="Goodwin L."/>
            <person name="Pitluck S."/>
            <person name="Peters L."/>
            <person name="Ovchinnikova G."/>
            <person name="Teshima H."/>
            <person name="Detter J.C."/>
            <person name="Han C."/>
            <person name="Tapia R."/>
            <person name="Land M."/>
            <person name="Hauser L."/>
            <person name="Kyrpides N."/>
            <person name="Ivanova N."/>
            <person name="Pagani I."/>
            <person name="Parshina S."/>
            <person name="Plugge C."/>
            <person name="Muyzer G."/>
            <person name="Kuever J."/>
            <person name="Ivanova A."/>
            <person name="Nazina T."/>
            <person name="Klenk H.-P."/>
            <person name="Brambilla E."/>
            <person name="Spring S."/>
            <person name="Stams A.F."/>
            <person name="Woyke T."/>
        </authorList>
    </citation>
    <scope>NUCLEOTIDE SEQUENCE [LARGE SCALE GENOMIC DNA]</scope>
    <source>
        <strain evidence="3 4">DSM 7213</strain>
    </source>
</reference>
<dbReference type="KEGG" id="dgi:Desgi_4030"/>
<dbReference type="SUPFAM" id="SSF53756">
    <property type="entry name" value="UDP-Glycosyltransferase/glycogen phosphorylase"/>
    <property type="match status" value="1"/>
</dbReference>
<evidence type="ECO:0000313" key="3">
    <source>
        <dbReference type="EMBL" id="AGL03306.1"/>
    </source>
</evidence>
<feature type="domain" description="Glycosyltransferase subfamily 4-like N-terminal" evidence="2">
    <location>
        <begin position="17"/>
        <end position="183"/>
    </location>
</feature>
<dbReference type="GO" id="GO:0016757">
    <property type="term" value="F:glycosyltransferase activity"/>
    <property type="evidence" value="ECO:0007669"/>
    <property type="project" value="InterPro"/>
</dbReference>
<dbReference type="STRING" id="767817.Desgi_4030"/>
<dbReference type="Proteomes" id="UP000013520">
    <property type="component" value="Chromosome"/>
</dbReference>
<feature type="domain" description="Glycosyl transferase family 1" evidence="1">
    <location>
        <begin position="194"/>
        <end position="357"/>
    </location>
</feature>
<evidence type="ECO:0000259" key="1">
    <source>
        <dbReference type="Pfam" id="PF00534"/>
    </source>
</evidence>
<protein>
    <submittedName>
        <fullName evidence="3">Glycosyltransferase</fullName>
    </submittedName>
</protein>
<dbReference type="PANTHER" id="PTHR45947:SF3">
    <property type="entry name" value="SULFOQUINOVOSYL TRANSFERASE SQD2"/>
    <property type="match status" value="1"/>
</dbReference>
<dbReference type="EMBL" id="CP003273">
    <property type="protein sequence ID" value="AGL03306.1"/>
    <property type="molecule type" value="Genomic_DNA"/>
</dbReference>
<proteinExistence type="predicted"/>
<dbReference type="OrthoDB" id="9802525at2"/>
<dbReference type="Gene3D" id="3.40.50.2000">
    <property type="entry name" value="Glycogen Phosphorylase B"/>
    <property type="match status" value="2"/>
</dbReference>
<dbReference type="Pfam" id="PF13439">
    <property type="entry name" value="Glyco_transf_4"/>
    <property type="match status" value="1"/>
</dbReference>
<evidence type="ECO:0000259" key="2">
    <source>
        <dbReference type="Pfam" id="PF13439"/>
    </source>
</evidence>
<organism evidence="3 4">
    <name type="scientific">Desulfoscipio gibsoniae DSM 7213</name>
    <dbReference type="NCBI Taxonomy" id="767817"/>
    <lineage>
        <taxon>Bacteria</taxon>
        <taxon>Bacillati</taxon>
        <taxon>Bacillota</taxon>
        <taxon>Clostridia</taxon>
        <taxon>Eubacteriales</taxon>
        <taxon>Desulfallaceae</taxon>
        <taxon>Desulfoscipio</taxon>
    </lineage>
</organism>
<dbReference type="HOGENOM" id="CLU_009583_2_0_9"/>
<keyword evidence="4" id="KW-1185">Reference proteome</keyword>
<name>R4KUK8_9FIRM</name>
<keyword evidence="3" id="KW-0808">Transferase</keyword>
<dbReference type="InterPro" id="IPR001296">
    <property type="entry name" value="Glyco_trans_1"/>
</dbReference>
<dbReference type="PANTHER" id="PTHR45947">
    <property type="entry name" value="SULFOQUINOVOSYL TRANSFERASE SQD2"/>
    <property type="match status" value="1"/>
</dbReference>
<sequence>MGLRVGVFTDSYKPYTSGVVRSIDTFKQELTKLGHEIYIFAPDYYGNSQNEETGVFRFKSISAPTNSNFSLAIPLSLTTSNTIKKLKLDIIHVHSPFLLGRLGAYHARMHNIPLVFTFHTFYEQYVHYVPFGQKVTRNIVKKFCAEFSNKCDTVIAPSTVAQKYLQEIGVKTPIRIIPTGIIIDDFKQSDKSWLRKKYNIPQDSVILLFVGRLGKEKNVGFIFDVFKKYLINTEATLVIAGGGPEKSTLKRVSDELNISHKVIFTGNLSKQEVVNCYCGADIFVFASVTETQGLVIGEAKAAGLPVVAVNQNGAAEMIENEYDGFLTDLNPQCFANKSMELINNHTMRHKMGQCAKKSAESISSHNCALRLLDCYIALLESKNYYPRTID</sequence>
<dbReference type="InterPro" id="IPR050194">
    <property type="entry name" value="Glycosyltransferase_grp1"/>
</dbReference>
<dbReference type="eggNOG" id="COG0438">
    <property type="taxonomic scope" value="Bacteria"/>
</dbReference>
<dbReference type="InterPro" id="IPR028098">
    <property type="entry name" value="Glyco_trans_4-like_N"/>
</dbReference>
<dbReference type="AlphaFoldDB" id="R4KUK8"/>